<dbReference type="Proteomes" id="UP000069272">
    <property type="component" value="Chromosome 2R"/>
</dbReference>
<feature type="signal peptide" evidence="2">
    <location>
        <begin position="1"/>
        <end position="20"/>
    </location>
</feature>
<dbReference type="VEuPathDB" id="VectorBase:AALB20_037548"/>
<organism evidence="3 4">
    <name type="scientific">Anopheles albimanus</name>
    <name type="common">New world malaria mosquito</name>
    <dbReference type="NCBI Taxonomy" id="7167"/>
    <lineage>
        <taxon>Eukaryota</taxon>
        <taxon>Metazoa</taxon>
        <taxon>Ecdysozoa</taxon>
        <taxon>Arthropoda</taxon>
        <taxon>Hexapoda</taxon>
        <taxon>Insecta</taxon>
        <taxon>Pterygota</taxon>
        <taxon>Neoptera</taxon>
        <taxon>Endopterygota</taxon>
        <taxon>Diptera</taxon>
        <taxon>Nematocera</taxon>
        <taxon>Culicoidea</taxon>
        <taxon>Culicidae</taxon>
        <taxon>Anophelinae</taxon>
        <taxon>Anopheles</taxon>
    </lineage>
</organism>
<accession>A0A182FNX1</accession>
<dbReference type="EnsemblMetazoa" id="AALB008234-RA">
    <property type="protein sequence ID" value="AALB008234-PA"/>
    <property type="gene ID" value="AALB008234"/>
</dbReference>
<evidence type="ECO:0008006" key="5">
    <source>
        <dbReference type="Google" id="ProtNLM"/>
    </source>
</evidence>
<keyword evidence="4" id="KW-1185">Reference proteome</keyword>
<feature type="compositionally biased region" description="Polar residues" evidence="1">
    <location>
        <begin position="47"/>
        <end position="63"/>
    </location>
</feature>
<evidence type="ECO:0000313" key="3">
    <source>
        <dbReference type="EnsemblMetazoa" id="AALB008234-PA"/>
    </source>
</evidence>
<dbReference type="AlphaFoldDB" id="A0A182FNX1"/>
<reference evidence="3 4" key="1">
    <citation type="journal article" date="2017" name="G3 (Bethesda)">
        <title>The Physical Genome Mapping of Anopheles albimanus Corrected Scaffold Misassemblies and Identified Interarm Rearrangements in Genus Anopheles.</title>
        <authorList>
            <person name="Artemov G.N."/>
            <person name="Peery A.N."/>
            <person name="Jiang X."/>
            <person name="Tu Z."/>
            <person name="Stegniy V.N."/>
            <person name="Sharakhova M.V."/>
            <person name="Sharakhov I.V."/>
        </authorList>
    </citation>
    <scope>NUCLEOTIDE SEQUENCE [LARGE SCALE GENOMIC DNA]</scope>
    <source>
        <strain evidence="3 4">ALBI9_A</strain>
    </source>
</reference>
<feature type="chain" id="PRO_5043859263" description="Salivary secreted protein" evidence="2">
    <location>
        <begin position="21"/>
        <end position="104"/>
    </location>
</feature>
<name>A0A182FNX1_ANOAL</name>
<evidence type="ECO:0000256" key="2">
    <source>
        <dbReference type="SAM" id="SignalP"/>
    </source>
</evidence>
<proteinExistence type="predicted"/>
<reference evidence="3" key="2">
    <citation type="submission" date="2022-08" db="UniProtKB">
        <authorList>
            <consortium name="EnsemblMetazoa"/>
        </authorList>
    </citation>
    <scope>IDENTIFICATION</scope>
    <source>
        <strain evidence="3">STECLA/ALBI9_A</strain>
    </source>
</reference>
<dbReference type="STRING" id="7167.A0A182FNX1"/>
<keyword evidence="2" id="KW-0732">Signal</keyword>
<evidence type="ECO:0000313" key="4">
    <source>
        <dbReference type="Proteomes" id="UP000069272"/>
    </source>
</evidence>
<dbReference type="VEuPathDB" id="VectorBase:AALB008234"/>
<evidence type="ECO:0000256" key="1">
    <source>
        <dbReference type="SAM" id="MobiDB-lite"/>
    </source>
</evidence>
<feature type="compositionally biased region" description="Low complexity" evidence="1">
    <location>
        <begin position="88"/>
        <end position="104"/>
    </location>
</feature>
<feature type="region of interest" description="Disordered" evidence="1">
    <location>
        <begin position="29"/>
        <end position="104"/>
    </location>
</feature>
<protein>
    <recommendedName>
        <fullName evidence="5">Salivary secreted protein</fullName>
    </recommendedName>
</protein>
<sequence length="104" mass="10423">MAFKLAAAIILLLVAVAINGAPQLDQLPGGMTPPSVGEMPVGGAGGNQTNPGDLTNNLNTTVPENPMGGVGGAENATMPSNIGGGIPNRISNRIQNSRNKINGH</sequence>